<dbReference type="EMBL" id="BK032746">
    <property type="protein sequence ID" value="DAF58120.1"/>
    <property type="molecule type" value="Genomic_DNA"/>
</dbReference>
<accession>A0A8S5T4S0</accession>
<proteinExistence type="predicted"/>
<reference evidence="1" key="1">
    <citation type="journal article" date="2021" name="Proc. Natl. Acad. Sci. U.S.A.">
        <title>A Catalog of Tens of Thousands of Viruses from Human Metagenomes Reveals Hidden Associations with Chronic Diseases.</title>
        <authorList>
            <person name="Tisza M.J."/>
            <person name="Buck C.B."/>
        </authorList>
    </citation>
    <scope>NUCLEOTIDE SEQUENCE</scope>
    <source>
        <strain evidence="1">CtyaR3</strain>
    </source>
</reference>
<name>A0A8S5T4S0_9CAUD</name>
<sequence length="71" mass="7710">MSCLSCENYIPLDPPIQRTDSHGQTYKVPGLCKIGADHIISGFPVYLPTAKCDKITEAPLQNGSNYDGGRL</sequence>
<evidence type="ECO:0000313" key="1">
    <source>
        <dbReference type="EMBL" id="DAF58120.1"/>
    </source>
</evidence>
<protein>
    <submittedName>
        <fullName evidence="1">Uncharacterized protein</fullName>
    </submittedName>
</protein>
<organism evidence="1">
    <name type="scientific">Caudovirales sp. ctyaR3</name>
    <dbReference type="NCBI Taxonomy" id="2827640"/>
    <lineage>
        <taxon>Viruses</taxon>
        <taxon>Duplodnaviria</taxon>
        <taxon>Heunggongvirae</taxon>
        <taxon>Uroviricota</taxon>
        <taxon>Caudoviricetes</taxon>
    </lineage>
</organism>